<name>W2TPI0_NECAM</name>
<evidence type="ECO:0000313" key="1">
    <source>
        <dbReference type="EMBL" id="ETN83990.1"/>
    </source>
</evidence>
<dbReference type="Proteomes" id="UP000053676">
    <property type="component" value="Unassembled WGS sequence"/>
</dbReference>
<dbReference type="KEGG" id="nai:NECAME_17301"/>
<keyword evidence="2" id="KW-1185">Reference proteome</keyword>
<sequence length="72" mass="8291">MECHKNGILVKNAKTEDFEICIEDECQLYSKPSPQELLIRSLQPLLRVSRKATANRQRLRRLTEALAILAIL</sequence>
<evidence type="ECO:0000313" key="2">
    <source>
        <dbReference type="Proteomes" id="UP000053676"/>
    </source>
</evidence>
<proteinExistence type="predicted"/>
<accession>W2TPI0</accession>
<reference evidence="2" key="1">
    <citation type="journal article" date="2014" name="Nat. Genet.">
        <title>Genome of the human hookworm Necator americanus.</title>
        <authorList>
            <person name="Tang Y.T."/>
            <person name="Gao X."/>
            <person name="Rosa B.A."/>
            <person name="Abubucker S."/>
            <person name="Hallsworth-Pepin K."/>
            <person name="Martin J."/>
            <person name="Tyagi R."/>
            <person name="Heizer E."/>
            <person name="Zhang X."/>
            <person name="Bhonagiri-Palsikar V."/>
            <person name="Minx P."/>
            <person name="Warren W.C."/>
            <person name="Wang Q."/>
            <person name="Zhan B."/>
            <person name="Hotez P.J."/>
            <person name="Sternberg P.W."/>
            <person name="Dougall A."/>
            <person name="Gaze S.T."/>
            <person name="Mulvenna J."/>
            <person name="Sotillo J."/>
            <person name="Ranganathan S."/>
            <person name="Rabelo E.M."/>
            <person name="Wilson R.K."/>
            <person name="Felgner P.L."/>
            <person name="Bethony J."/>
            <person name="Hawdon J.M."/>
            <person name="Gasser R.B."/>
            <person name="Loukas A."/>
            <person name="Mitreva M."/>
        </authorList>
    </citation>
    <scope>NUCLEOTIDE SEQUENCE [LARGE SCALE GENOMIC DNA]</scope>
</reference>
<dbReference type="AlphaFoldDB" id="W2TPI0"/>
<organism evidence="1 2">
    <name type="scientific">Necator americanus</name>
    <name type="common">Human hookworm</name>
    <dbReference type="NCBI Taxonomy" id="51031"/>
    <lineage>
        <taxon>Eukaryota</taxon>
        <taxon>Metazoa</taxon>
        <taxon>Ecdysozoa</taxon>
        <taxon>Nematoda</taxon>
        <taxon>Chromadorea</taxon>
        <taxon>Rhabditida</taxon>
        <taxon>Rhabditina</taxon>
        <taxon>Rhabditomorpha</taxon>
        <taxon>Strongyloidea</taxon>
        <taxon>Ancylostomatidae</taxon>
        <taxon>Bunostominae</taxon>
        <taxon>Necator</taxon>
    </lineage>
</organism>
<dbReference type="EMBL" id="KI658052">
    <property type="protein sequence ID" value="ETN83990.1"/>
    <property type="molecule type" value="Genomic_DNA"/>
</dbReference>
<protein>
    <submittedName>
        <fullName evidence="1">Uncharacterized protein</fullName>
    </submittedName>
</protein>
<gene>
    <name evidence="1" type="ORF">NECAME_17301</name>
</gene>